<keyword evidence="1" id="KW-0472">Membrane</keyword>
<accession>A0A7X9HSN3</accession>
<feature type="transmembrane region" description="Helical" evidence="1">
    <location>
        <begin position="27"/>
        <end position="47"/>
    </location>
</feature>
<evidence type="ECO:0000256" key="1">
    <source>
        <dbReference type="SAM" id="Phobius"/>
    </source>
</evidence>
<keyword evidence="1" id="KW-0812">Transmembrane</keyword>
<sequence>MDLPIDSLQDKELSSEVNNKSSSKKTLIILFTFLSLVLVLFGILYGVNTGVFNSILKIKTDENKEDLSVIKNTVDGKDTAFGSLVNKSEVLTQEISANDFLTFKEKMLSGISDELWNWKDDFAHVNVYEMNKGEGIIYVGFLIPGDSRFSGSDNIKEHSAVKVSCLDEFTLVVDPSSLEVTKTGVNLFDNLIPGKDSLLFKCSDEKCRETRKECLILKDANTNTNTE</sequence>
<reference evidence="2 3" key="1">
    <citation type="journal article" date="2020" name="Biotechnol. Biofuels">
        <title>New insights from the biogas microbiome by comprehensive genome-resolved metagenomics of nearly 1600 species originating from multiple anaerobic digesters.</title>
        <authorList>
            <person name="Campanaro S."/>
            <person name="Treu L."/>
            <person name="Rodriguez-R L.M."/>
            <person name="Kovalovszki A."/>
            <person name="Ziels R.M."/>
            <person name="Maus I."/>
            <person name="Zhu X."/>
            <person name="Kougias P.G."/>
            <person name="Basile A."/>
            <person name="Luo G."/>
            <person name="Schluter A."/>
            <person name="Konstantinidis K.T."/>
            <person name="Angelidaki I."/>
        </authorList>
    </citation>
    <scope>NUCLEOTIDE SEQUENCE [LARGE SCALE GENOMIC DNA]</scope>
    <source>
        <strain evidence="2">AS27yjCOA_202</strain>
    </source>
</reference>
<evidence type="ECO:0000313" key="2">
    <source>
        <dbReference type="EMBL" id="NMB91385.1"/>
    </source>
</evidence>
<proteinExistence type="predicted"/>
<organism evidence="2 3">
    <name type="scientific">candidate division WWE3 bacterium</name>
    <dbReference type="NCBI Taxonomy" id="2053526"/>
    <lineage>
        <taxon>Bacteria</taxon>
        <taxon>Katanobacteria</taxon>
    </lineage>
</organism>
<keyword evidence="1" id="KW-1133">Transmembrane helix</keyword>
<dbReference type="AlphaFoldDB" id="A0A7X9HSN3"/>
<evidence type="ECO:0000313" key="3">
    <source>
        <dbReference type="Proteomes" id="UP000590542"/>
    </source>
</evidence>
<protein>
    <submittedName>
        <fullName evidence="2">Uncharacterized protein</fullName>
    </submittedName>
</protein>
<gene>
    <name evidence="2" type="ORF">GYA37_00895</name>
</gene>
<name>A0A7X9HSN3_UNCKA</name>
<comment type="caution">
    <text evidence="2">The sequence shown here is derived from an EMBL/GenBank/DDBJ whole genome shotgun (WGS) entry which is preliminary data.</text>
</comment>
<dbReference type="EMBL" id="JAAZNV010000006">
    <property type="protein sequence ID" value="NMB91385.1"/>
    <property type="molecule type" value="Genomic_DNA"/>
</dbReference>
<dbReference type="Proteomes" id="UP000590542">
    <property type="component" value="Unassembled WGS sequence"/>
</dbReference>